<name>A0A0J5FR60_9GAMM</name>
<organism evidence="1 2">
    <name type="scientific">Xenorhabdus khoisanae</name>
    <dbReference type="NCBI Taxonomy" id="880157"/>
    <lineage>
        <taxon>Bacteria</taxon>
        <taxon>Pseudomonadati</taxon>
        <taxon>Pseudomonadota</taxon>
        <taxon>Gammaproteobacteria</taxon>
        <taxon>Enterobacterales</taxon>
        <taxon>Morganellaceae</taxon>
        <taxon>Xenorhabdus</taxon>
    </lineage>
</organism>
<dbReference type="EMBL" id="LFCV01000099">
    <property type="protein sequence ID" value="KMJ44432.1"/>
    <property type="molecule type" value="Genomic_DNA"/>
</dbReference>
<dbReference type="PATRIC" id="fig|880157.4.peg.3100"/>
<dbReference type="OrthoDB" id="6443781at2"/>
<dbReference type="RefSeq" id="WP_047964081.1">
    <property type="nucleotide sequence ID" value="NZ_CAWMBG010000099.1"/>
</dbReference>
<dbReference type="AlphaFoldDB" id="A0A0J5FR60"/>
<comment type="caution">
    <text evidence="1">The sequence shown here is derived from an EMBL/GenBank/DDBJ whole genome shotgun (WGS) entry which is preliminary data.</text>
</comment>
<evidence type="ECO:0000313" key="2">
    <source>
        <dbReference type="Proteomes" id="UP000036277"/>
    </source>
</evidence>
<reference evidence="1 2" key="1">
    <citation type="submission" date="2015-06" db="EMBL/GenBank/DDBJ databases">
        <title>Draft Whole-Genome Sequence of the Entomopathogenic Bacterium Xenorhabdus khoisanae.</title>
        <authorList>
            <person name="Naidoo S."/>
            <person name="Featherston J."/>
            <person name="Gray V.M."/>
        </authorList>
    </citation>
    <scope>NUCLEOTIDE SEQUENCE [LARGE SCALE GENOMIC DNA]</scope>
    <source>
        <strain evidence="1 2">MCB</strain>
    </source>
</reference>
<evidence type="ECO:0000313" key="1">
    <source>
        <dbReference type="EMBL" id="KMJ44432.1"/>
    </source>
</evidence>
<protein>
    <submittedName>
        <fullName evidence="1">Uncharacterized protein</fullName>
    </submittedName>
</protein>
<dbReference type="Proteomes" id="UP000036277">
    <property type="component" value="Unassembled WGS sequence"/>
</dbReference>
<proteinExistence type="predicted"/>
<accession>A0A0J5FR60</accession>
<keyword evidence="2" id="KW-1185">Reference proteome</keyword>
<sequence>MKKNIIFIYGENTARKNYFQYLLKRDKSENVYMLIDDLNMAINISPDPVRDQGQAGRIIRNFISFMYGNSKGEFTSNNFDYLYKRVSGYMQGRACKLEIDACRYIYENWISFILKNKNSLSFQNILMKKATKYNIKLNNWADLGIRFINKNITMNSMVLNEEIKFDGVGMGIIEHIFSQFDKGDMEGLSALRKIEEGVEKRGSFFNRSQCVLLVAFSIAIVRKLCKLGLEWVAEESRNANSPIKGFCFIEDYFAMQLSHDNQVSRYHSRLGEQTLSHHPWREKTSFAQGQYCSSITESEFRYLNKAIIPKNQIFHQKTEKDECLGIDEEVFNVLSNMKHY</sequence>
<gene>
    <name evidence="1" type="ORF">AB204_14540</name>
</gene>